<dbReference type="Pfam" id="PF25534">
    <property type="entry name" value="DUF7918"/>
    <property type="match status" value="1"/>
</dbReference>
<comment type="caution">
    <text evidence="3">The sequence shown here is derived from an EMBL/GenBank/DDBJ whole genome shotgun (WGS) entry which is preliminary data.</text>
</comment>
<evidence type="ECO:0000313" key="3">
    <source>
        <dbReference type="EMBL" id="KAK7031159.1"/>
    </source>
</evidence>
<protein>
    <recommendedName>
        <fullName evidence="2">DUF7918 domain-containing protein</fullName>
    </recommendedName>
</protein>
<dbReference type="PANTHER" id="PTHR36223">
    <property type="entry name" value="BETA-LACTAMASE-TYPE TRANSPEPTIDASE FOLD DOMAIN CONTAINING PROTEIN"/>
    <property type="match status" value="1"/>
</dbReference>
<sequence>MVSFAEFSAWINIEGHKAQEYGVEVSEAEKTVTCWIPSEEGKAFEICWDDSSRFSATTGSVRVDGNLCGREIRLIDQTRCSRRRGIRVSSNMIRPFIFSRVKTTDDDNDVTASSSNTAEVGEISVAIIRTRVLTKSSGKPKTHHIPHSQTFHEKSKKAIDHQTSFGEAVVSTTTKWKSQHYGSTVATFRFKYRPLAMLQANGIASPPSPTRKRPLDVHPDDVIEISDGSGEEQELERLQARVEELEARRSRKRIKAESGVKKEVKREPIIGGFIDLTES</sequence>
<evidence type="ECO:0000256" key="1">
    <source>
        <dbReference type="SAM" id="Coils"/>
    </source>
</evidence>
<dbReference type="PANTHER" id="PTHR36223:SF1">
    <property type="entry name" value="TRANSCRIPTION ELONGATION FACTOR EAF N-TERMINAL DOMAIN-CONTAINING PROTEIN"/>
    <property type="match status" value="1"/>
</dbReference>
<dbReference type="EMBL" id="JAYKXP010000070">
    <property type="protein sequence ID" value="KAK7031159.1"/>
    <property type="molecule type" value="Genomic_DNA"/>
</dbReference>
<name>A0AAW0BW66_9AGAR</name>
<evidence type="ECO:0000313" key="4">
    <source>
        <dbReference type="Proteomes" id="UP001383192"/>
    </source>
</evidence>
<gene>
    <name evidence="3" type="ORF">VNI00_013574</name>
</gene>
<reference evidence="3 4" key="1">
    <citation type="submission" date="2024-01" db="EMBL/GenBank/DDBJ databases">
        <title>A draft genome for a cacao thread blight-causing isolate of Paramarasmius palmivorus.</title>
        <authorList>
            <person name="Baruah I.K."/>
            <person name="Bukari Y."/>
            <person name="Amoako-Attah I."/>
            <person name="Meinhardt L.W."/>
            <person name="Bailey B.A."/>
            <person name="Cohen S.P."/>
        </authorList>
    </citation>
    <scope>NUCLEOTIDE SEQUENCE [LARGE SCALE GENOMIC DNA]</scope>
    <source>
        <strain evidence="3 4">GH-12</strain>
    </source>
</reference>
<evidence type="ECO:0000259" key="2">
    <source>
        <dbReference type="Pfam" id="PF25534"/>
    </source>
</evidence>
<feature type="coiled-coil region" evidence="1">
    <location>
        <begin position="228"/>
        <end position="255"/>
    </location>
</feature>
<accession>A0AAW0BW66</accession>
<feature type="domain" description="DUF7918" evidence="2">
    <location>
        <begin position="11"/>
        <end position="203"/>
    </location>
</feature>
<dbReference type="Proteomes" id="UP001383192">
    <property type="component" value="Unassembled WGS sequence"/>
</dbReference>
<dbReference type="AlphaFoldDB" id="A0AAW0BW66"/>
<keyword evidence="4" id="KW-1185">Reference proteome</keyword>
<organism evidence="3 4">
    <name type="scientific">Paramarasmius palmivorus</name>
    <dbReference type="NCBI Taxonomy" id="297713"/>
    <lineage>
        <taxon>Eukaryota</taxon>
        <taxon>Fungi</taxon>
        <taxon>Dikarya</taxon>
        <taxon>Basidiomycota</taxon>
        <taxon>Agaricomycotina</taxon>
        <taxon>Agaricomycetes</taxon>
        <taxon>Agaricomycetidae</taxon>
        <taxon>Agaricales</taxon>
        <taxon>Marasmiineae</taxon>
        <taxon>Marasmiaceae</taxon>
        <taxon>Paramarasmius</taxon>
    </lineage>
</organism>
<keyword evidence="1" id="KW-0175">Coiled coil</keyword>
<dbReference type="InterPro" id="IPR057678">
    <property type="entry name" value="DUF7918"/>
</dbReference>
<proteinExistence type="predicted"/>